<dbReference type="Ensembl" id="ENSACLT00000050308.1">
    <property type="protein sequence ID" value="ENSACLP00000060110.1"/>
    <property type="gene ID" value="ENSACLG00000038068.1"/>
</dbReference>
<dbReference type="Pfam" id="PF06189">
    <property type="entry name" value="5-nucleotidase"/>
    <property type="match status" value="1"/>
</dbReference>
<dbReference type="GO" id="GO:0000287">
    <property type="term" value="F:magnesium ion binding"/>
    <property type="evidence" value="ECO:0007669"/>
    <property type="project" value="InterPro"/>
</dbReference>
<dbReference type="GO" id="GO:0008253">
    <property type="term" value="F:5'-nucleotidase activity"/>
    <property type="evidence" value="ECO:0007669"/>
    <property type="project" value="InterPro"/>
</dbReference>
<reference evidence="1" key="3">
    <citation type="submission" date="2025-08" db="UniProtKB">
        <authorList>
            <consortium name="Ensembl"/>
        </authorList>
    </citation>
    <scope>IDENTIFICATION</scope>
</reference>
<protein>
    <recommendedName>
        <fullName evidence="3">5'-nucleotidase, cytosolic IAb</fullName>
    </recommendedName>
</protein>
<dbReference type="InterPro" id="IPR010394">
    <property type="entry name" value="5-nucleotidase"/>
</dbReference>
<dbReference type="GeneTree" id="ENSGT00390000017767"/>
<dbReference type="AlphaFoldDB" id="A0AAX7TUF6"/>
<reference evidence="1 2" key="1">
    <citation type="submission" date="2018-05" db="EMBL/GenBank/DDBJ databases">
        <authorList>
            <person name="Datahose"/>
        </authorList>
    </citation>
    <scope>NUCLEOTIDE SEQUENCE</scope>
</reference>
<dbReference type="Proteomes" id="UP000265100">
    <property type="component" value="Chromosome 6"/>
</dbReference>
<dbReference type="GO" id="GO:0000166">
    <property type="term" value="F:nucleotide binding"/>
    <property type="evidence" value="ECO:0007669"/>
    <property type="project" value="InterPro"/>
</dbReference>
<dbReference type="PANTHER" id="PTHR31367">
    <property type="entry name" value="CYTOSOLIC 5'-NUCLEOTIDASE 1 FAMILY MEMBER"/>
    <property type="match status" value="1"/>
</dbReference>
<evidence type="ECO:0008006" key="3">
    <source>
        <dbReference type="Google" id="ProtNLM"/>
    </source>
</evidence>
<dbReference type="GO" id="GO:0009117">
    <property type="term" value="P:nucleotide metabolic process"/>
    <property type="evidence" value="ECO:0007669"/>
    <property type="project" value="InterPro"/>
</dbReference>
<proteinExistence type="predicted"/>
<evidence type="ECO:0000313" key="2">
    <source>
        <dbReference type="Proteomes" id="UP000265100"/>
    </source>
</evidence>
<dbReference type="GO" id="GO:0005829">
    <property type="term" value="C:cytosol"/>
    <property type="evidence" value="ECO:0007669"/>
    <property type="project" value="TreeGrafter"/>
</dbReference>
<evidence type="ECO:0000313" key="1">
    <source>
        <dbReference type="Ensembl" id="ENSACLP00000060110.1"/>
    </source>
</evidence>
<accession>A0AAX7TUF6</accession>
<name>A0AAX7TUF6_ASTCA</name>
<sequence length="213" mass="23677">FLFSGLKDLITILSVTEDQLVCELKRNKTHLYLSDEPGLKVQEALNAGVAAAIMFTPTNIITESENQLRVAFDGDAVLFSNESELVFKSGGLQEYLKNEKQNVEIPMNEGPFRGFLEVLIKLQKKLHNRGLYKKCPIRTYLVTSRGAGCDGYRALNTLHTWGLELDEAVFVGGANKGPTLQRIKPHIFFDDQQRHVDAALEVGTVACLVLSPN</sequence>
<dbReference type="GO" id="GO:0046085">
    <property type="term" value="P:adenosine metabolic process"/>
    <property type="evidence" value="ECO:0007669"/>
    <property type="project" value="TreeGrafter"/>
</dbReference>
<organism evidence="1 2">
    <name type="scientific">Astatotilapia calliptera</name>
    <name type="common">Eastern happy</name>
    <name type="synonym">Chromis callipterus</name>
    <dbReference type="NCBI Taxonomy" id="8154"/>
    <lineage>
        <taxon>Eukaryota</taxon>
        <taxon>Metazoa</taxon>
        <taxon>Chordata</taxon>
        <taxon>Craniata</taxon>
        <taxon>Vertebrata</taxon>
        <taxon>Euteleostomi</taxon>
        <taxon>Actinopterygii</taxon>
        <taxon>Neopterygii</taxon>
        <taxon>Teleostei</taxon>
        <taxon>Neoteleostei</taxon>
        <taxon>Acanthomorphata</taxon>
        <taxon>Ovalentaria</taxon>
        <taxon>Cichlomorphae</taxon>
        <taxon>Cichliformes</taxon>
        <taxon>Cichlidae</taxon>
        <taxon>African cichlids</taxon>
        <taxon>Pseudocrenilabrinae</taxon>
        <taxon>Haplochromini</taxon>
        <taxon>Astatotilapia</taxon>
    </lineage>
</organism>
<dbReference type="PANTHER" id="PTHR31367:SF5">
    <property type="entry name" value="CYTOSOLIC 5'-NUCLEOTIDASE 1A"/>
    <property type="match status" value="1"/>
</dbReference>
<keyword evidence="2" id="KW-1185">Reference proteome</keyword>
<reference evidence="1" key="4">
    <citation type="submission" date="2025-09" db="UniProtKB">
        <authorList>
            <consortium name="Ensembl"/>
        </authorList>
    </citation>
    <scope>IDENTIFICATION</scope>
</reference>
<gene>
    <name evidence="1" type="primary">GLRX3</name>
</gene>
<reference evidence="2" key="2">
    <citation type="submission" date="2023-03" db="EMBL/GenBank/DDBJ databases">
        <authorList>
            <consortium name="Wellcome Sanger Institute Data Sharing"/>
        </authorList>
    </citation>
    <scope>NUCLEOTIDE SEQUENCE [LARGE SCALE GENOMIC DNA]</scope>
</reference>